<gene>
    <name evidence="1" type="ORF">BU25DRAFT_414848</name>
</gene>
<name>A0ACB6RLX1_9PLEO</name>
<evidence type="ECO:0000313" key="1">
    <source>
        <dbReference type="EMBL" id="KAF2622861.1"/>
    </source>
</evidence>
<accession>A0ACB6RLX1</accession>
<dbReference type="EMBL" id="MU006741">
    <property type="protein sequence ID" value="KAF2622861.1"/>
    <property type="molecule type" value="Genomic_DNA"/>
</dbReference>
<evidence type="ECO:0000313" key="2">
    <source>
        <dbReference type="Proteomes" id="UP000799754"/>
    </source>
</evidence>
<dbReference type="Proteomes" id="UP000799754">
    <property type="component" value="Unassembled WGS sequence"/>
</dbReference>
<protein>
    <submittedName>
        <fullName evidence="1">Uncharacterized protein</fullName>
    </submittedName>
</protein>
<comment type="caution">
    <text evidence="1">The sequence shown here is derived from an EMBL/GenBank/DDBJ whole genome shotgun (WGS) entry which is preliminary data.</text>
</comment>
<reference evidence="1" key="1">
    <citation type="journal article" date="2020" name="Stud. Mycol.">
        <title>101 Dothideomycetes genomes: a test case for predicting lifestyles and emergence of pathogens.</title>
        <authorList>
            <person name="Haridas S."/>
            <person name="Albert R."/>
            <person name="Binder M."/>
            <person name="Bloem J."/>
            <person name="Labutti K."/>
            <person name="Salamov A."/>
            <person name="Andreopoulos B."/>
            <person name="Baker S."/>
            <person name="Barry K."/>
            <person name="Bills G."/>
            <person name="Bluhm B."/>
            <person name="Cannon C."/>
            <person name="Castanera R."/>
            <person name="Culley D."/>
            <person name="Daum C."/>
            <person name="Ezra D."/>
            <person name="Gonzalez J."/>
            <person name="Henrissat B."/>
            <person name="Kuo A."/>
            <person name="Liang C."/>
            <person name="Lipzen A."/>
            <person name="Lutzoni F."/>
            <person name="Magnuson J."/>
            <person name="Mondo S."/>
            <person name="Nolan M."/>
            <person name="Ohm R."/>
            <person name="Pangilinan J."/>
            <person name="Park H.-J."/>
            <person name="Ramirez L."/>
            <person name="Alfaro M."/>
            <person name="Sun H."/>
            <person name="Tritt A."/>
            <person name="Yoshinaga Y."/>
            <person name="Zwiers L.-H."/>
            <person name="Turgeon B."/>
            <person name="Goodwin S."/>
            <person name="Spatafora J."/>
            <person name="Crous P."/>
            <person name="Grigoriev I."/>
        </authorList>
    </citation>
    <scope>NUCLEOTIDE SEQUENCE</scope>
    <source>
        <strain evidence="1">CBS 525.71</strain>
    </source>
</reference>
<sequence>MAADGRPVEGSLYFYTPTKAVPPMFAAWFLVAAIAHIWQCIKYRSWKITALHPFCALMFTAGFALRAYDAWHYDNIDTYIASTLLIYCAPPLLELANYHVLGRILYYVPYFAPLHPGRTLTTFGFLSAIVEVMNALGVSYLMTPTVGESKQKLGHALMKASLICQLAVISMFCIIAGIFHRRCTKAGIKSRKVQGPLWTMYISMTLILIRTVYRIVEHFGTSQIPASPRPNWDPMSLSPLVRYEWFFWVFEASFMLINTLLWNCRHPRRYLPEDYHVYLAQDGQTELKGLGWKDEMPWFMTFLDPCGLTAVLTGSGRKKEKPFWETNGFENVPLVKFETGEGAKTSNALNGMSV</sequence>
<organism evidence="1 2">
    <name type="scientific">Macroventuria anomochaeta</name>
    <dbReference type="NCBI Taxonomy" id="301207"/>
    <lineage>
        <taxon>Eukaryota</taxon>
        <taxon>Fungi</taxon>
        <taxon>Dikarya</taxon>
        <taxon>Ascomycota</taxon>
        <taxon>Pezizomycotina</taxon>
        <taxon>Dothideomycetes</taxon>
        <taxon>Pleosporomycetidae</taxon>
        <taxon>Pleosporales</taxon>
        <taxon>Pleosporineae</taxon>
        <taxon>Didymellaceae</taxon>
        <taxon>Macroventuria</taxon>
    </lineage>
</organism>
<keyword evidence="2" id="KW-1185">Reference proteome</keyword>
<proteinExistence type="predicted"/>